<feature type="domain" description="AAA+ ATPase" evidence="4">
    <location>
        <begin position="27"/>
        <end position="179"/>
    </location>
</feature>
<reference evidence="5 6" key="1">
    <citation type="submission" date="2019-03" db="EMBL/GenBank/DDBJ databases">
        <title>Sequencing the genomes of 1000 actinobacteria strains.</title>
        <authorList>
            <person name="Klenk H.-P."/>
        </authorList>
    </citation>
    <scope>NUCLEOTIDE SEQUENCE [LARGE SCALE GENOMIC DNA]</scope>
    <source>
        <strain evidence="5 6">DSM 44969</strain>
    </source>
</reference>
<dbReference type="PANTHER" id="PTHR16305:SF35">
    <property type="entry name" value="TRANSCRIPTIONAL ACTIVATOR DOMAIN"/>
    <property type="match status" value="1"/>
</dbReference>
<dbReference type="RefSeq" id="WP_132420934.1">
    <property type="nucleotide sequence ID" value="NZ_SMFZ01000001.1"/>
</dbReference>
<gene>
    <name evidence="5" type="ORF">EV378_0266</name>
</gene>
<evidence type="ECO:0000256" key="2">
    <source>
        <dbReference type="ARBA" id="ARBA00022840"/>
    </source>
</evidence>
<feature type="region of interest" description="Disordered" evidence="3">
    <location>
        <begin position="488"/>
        <end position="517"/>
    </location>
</feature>
<dbReference type="Pfam" id="PF13191">
    <property type="entry name" value="AAA_16"/>
    <property type="match status" value="1"/>
</dbReference>
<dbReference type="InterPro" id="IPR027417">
    <property type="entry name" value="P-loop_NTPase"/>
</dbReference>
<evidence type="ECO:0000259" key="4">
    <source>
        <dbReference type="SMART" id="SM00382"/>
    </source>
</evidence>
<evidence type="ECO:0000313" key="5">
    <source>
        <dbReference type="EMBL" id="TCK24494.1"/>
    </source>
</evidence>
<sequence>MTGQVLRERDAETGALDRALDALVAGSSPFVAVTGQPGTGRTSLLRRAAERAAARGVRVLSTRALPDESGYPLGVTRDLAGRLDGAQALRGIDGTGPAVLHGWCRVVHDAARAAPVLVVVDDVHRADDASVQWLRMMLRRRHSAPVGLMVSVNGTHDDADWAVAAAGPSDVVLRTGALSADAVRAVVVDSYGRLPERAFAVLARRATGGNPAVLVAALGRLDPDEPPSARLVPTLLRCAADARRVQVVSVLDGLPARLVDALRAVAVCGADIWPVAERIGGPGGCARTLARLVATGLVRVVPDPDRPVPADELVADVVLAGLEPGTRRALFATAAGLAVRSGLPDEDVARALLPAPVLGEAWAAELLRRVAARHRAAHRHDEAAAVAARALTEPVPERLRGPLLVDFALARARRGPRAAHRVLARAATGSDTAGGPHGVRAVDMLLADGDVAAARRALDVALRRSPPDDPARDDLLALSRLCDDLGFEQRTMPRERTGAGTGPDDRSVPSPASRGSAAWALTVRGRDREKAVRLARGVLAPPDGDEPVMPRVMAAFTLETAGHPEEAAAALRELLMEIAQQRYVPPAVLALTALVCLRRGDREAARLDLRAAGAAAAPPAAAAPLVEAVQVLLHLEDGDRIAAAATAFAHTAIGRDRPGSALLEYARGRVRLGEYRITEARELFMRCGRLLLDRGRVNPAMMPWRSAAATALLACGEHAAARRMAADEHRLAVQWGAPGPLAVADGALRSLGEPAEPVGVARAARP</sequence>
<accession>A0A4R1HPL6</accession>
<dbReference type="GO" id="GO:0005737">
    <property type="term" value="C:cytoplasm"/>
    <property type="evidence" value="ECO:0007669"/>
    <property type="project" value="TreeGrafter"/>
</dbReference>
<dbReference type="InterPro" id="IPR041664">
    <property type="entry name" value="AAA_16"/>
</dbReference>
<dbReference type="GO" id="GO:0004016">
    <property type="term" value="F:adenylate cyclase activity"/>
    <property type="evidence" value="ECO:0007669"/>
    <property type="project" value="TreeGrafter"/>
</dbReference>
<dbReference type="InterPro" id="IPR003593">
    <property type="entry name" value="AAA+_ATPase"/>
</dbReference>
<comment type="caution">
    <text evidence="5">The sequence shown here is derived from an EMBL/GenBank/DDBJ whole genome shotgun (WGS) entry which is preliminary data.</text>
</comment>
<dbReference type="EMBL" id="SMFZ01000001">
    <property type="protein sequence ID" value="TCK24494.1"/>
    <property type="molecule type" value="Genomic_DNA"/>
</dbReference>
<dbReference type="GO" id="GO:0005524">
    <property type="term" value="F:ATP binding"/>
    <property type="evidence" value="ECO:0007669"/>
    <property type="project" value="UniProtKB-KW"/>
</dbReference>
<dbReference type="AlphaFoldDB" id="A0A4R1HPL6"/>
<protein>
    <submittedName>
        <fullName evidence="5">AAA ATPase-like protein</fullName>
    </submittedName>
</protein>
<dbReference type="SUPFAM" id="SSF52540">
    <property type="entry name" value="P-loop containing nucleoside triphosphate hydrolases"/>
    <property type="match status" value="1"/>
</dbReference>
<dbReference type="Proteomes" id="UP000295560">
    <property type="component" value="Unassembled WGS sequence"/>
</dbReference>
<evidence type="ECO:0000313" key="6">
    <source>
        <dbReference type="Proteomes" id="UP000295560"/>
    </source>
</evidence>
<name>A0A4R1HPL6_PSEEN</name>
<dbReference type="PANTHER" id="PTHR16305">
    <property type="entry name" value="TESTICULAR SOLUBLE ADENYLYL CYCLASE"/>
    <property type="match status" value="1"/>
</dbReference>
<keyword evidence="6" id="KW-1185">Reference proteome</keyword>
<evidence type="ECO:0000256" key="3">
    <source>
        <dbReference type="SAM" id="MobiDB-lite"/>
    </source>
</evidence>
<dbReference type="Gene3D" id="3.40.50.300">
    <property type="entry name" value="P-loop containing nucleotide triphosphate hydrolases"/>
    <property type="match status" value="1"/>
</dbReference>
<proteinExistence type="predicted"/>
<organism evidence="5 6">
    <name type="scientific">Pseudonocardia endophytica</name>
    <dbReference type="NCBI Taxonomy" id="401976"/>
    <lineage>
        <taxon>Bacteria</taxon>
        <taxon>Bacillati</taxon>
        <taxon>Actinomycetota</taxon>
        <taxon>Actinomycetes</taxon>
        <taxon>Pseudonocardiales</taxon>
        <taxon>Pseudonocardiaceae</taxon>
        <taxon>Pseudonocardia</taxon>
    </lineage>
</organism>
<dbReference type="SMART" id="SM00382">
    <property type="entry name" value="AAA"/>
    <property type="match status" value="1"/>
</dbReference>
<keyword evidence="2" id="KW-0067">ATP-binding</keyword>
<dbReference type="OrthoDB" id="4335782at2"/>
<evidence type="ECO:0000256" key="1">
    <source>
        <dbReference type="ARBA" id="ARBA00022741"/>
    </source>
</evidence>
<feature type="compositionally biased region" description="Basic and acidic residues" evidence="3">
    <location>
        <begin position="491"/>
        <end position="507"/>
    </location>
</feature>
<keyword evidence="1" id="KW-0547">Nucleotide-binding</keyword>